<name>A0A645DJW6_9ZZZZ</name>
<gene>
    <name evidence="1" type="ORF">SDC9_136711</name>
</gene>
<protein>
    <submittedName>
        <fullName evidence="1">Uncharacterized protein</fullName>
    </submittedName>
</protein>
<organism evidence="1">
    <name type="scientific">bioreactor metagenome</name>
    <dbReference type="NCBI Taxonomy" id="1076179"/>
    <lineage>
        <taxon>unclassified sequences</taxon>
        <taxon>metagenomes</taxon>
        <taxon>ecological metagenomes</taxon>
    </lineage>
</organism>
<evidence type="ECO:0000313" key="1">
    <source>
        <dbReference type="EMBL" id="MPM89599.1"/>
    </source>
</evidence>
<comment type="caution">
    <text evidence="1">The sequence shown here is derived from an EMBL/GenBank/DDBJ whole genome shotgun (WGS) entry which is preliminary data.</text>
</comment>
<accession>A0A645DJW6</accession>
<dbReference type="AlphaFoldDB" id="A0A645DJW6"/>
<dbReference type="EMBL" id="VSSQ01037003">
    <property type="protein sequence ID" value="MPM89599.1"/>
    <property type="molecule type" value="Genomic_DNA"/>
</dbReference>
<reference evidence="1" key="1">
    <citation type="submission" date="2019-08" db="EMBL/GenBank/DDBJ databases">
        <authorList>
            <person name="Kucharzyk K."/>
            <person name="Murdoch R.W."/>
            <person name="Higgins S."/>
            <person name="Loffler F."/>
        </authorList>
    </citation>
    <scope>NUCLEOTIDE SEQUENCE</scope>
</reference>
<proteinExistence type="predicted"/>
<sequence length="50" mass="5429">MGFAVRDVEYIFNISACKGAVVFPRRLFALYGTDCKLSADAVTEGDGIIQ</sequence>